<sequence length="1200" mass="133887">MSSHPELLYVVVCKLPDKDTGKATFLGFVGSLLHKRFDDSGRSTDINIAILAYDHGLAITPQDHPEHISLLYNASSSRLKRYEHSGVLSDIDEAISGLEIIVEWTLHDDASVHRAASMNTLGKSLMRRFEHKGHLEDINRAINVCRKALEMTPAEHEEMFDRLKNLGDSFLCRFERGAFLPDVEEAIALQRKALALLADKDKPKDKSKILNNLGISYIRRFERTGTTSDLDEGIIIQEMAAETMPDNHIHKPAILSNLGNLIHLRFELTADLTDIDKAIAIQTKAMDLTPEGHSGMTKTLTSLGGSYLFRFKHTGDLKDADKAISLRQRALLLLPTGHADIPGWLTNLGNAYLYRFEHTGDFVDIDKGIASQQRGVDLIPQSHSARSRLLSNLGNTYLRRFQQTNDLADIDNAILVQQQAVDLAPSGHPSLPQKLHNLSNSLLNRSHYTDDLRDIEEAIITEKEAIHLTSGSHPELSQRFTTLGISYLNHYKYTNAIEDIGMAIDMFRKAKSLTAENHLNMPGFLSNLSGALEARFKEMNSHADIIEAIEYQKKAISLTPPEHSTFPRRLSSFGRLLMQHFQQTQNIDDITEAIIQQKKAVDIMPEGNARIQKMLTNLASSLLHRYQHNGDHSDLENTIAQLQRAAKLSVGPPSRRIEAAQKCAVLCKPLDKLRALNNYEIAMNLLPQVAWLGQTIDIRHGQLANISNLSNEAAALAITLGKYETAIEWLEHGRSIVWKQVNSLRSPLDDLRAVNEPLAEEVARISKALECAGTRTELRDPMSKMSQKISLQEEVKFHKSLAQKWSSLLSQVRQIKGFEDFLQPMKFSRIINSMPSSGIVVVINVDSSRCDALALRSSFDVLHIALNGFSHEKAGRLHRQLYDYLSADEAPRSDVRAGHLFAESSFQIGLKNILHDLWELVVQPILGALNVMESSNPPHIWWCATGPLAFLPLHAAGIYSENETSRGPIISDFVVSSYIPVVSALFNKSNNHLQSSRTACLALSQPNTPGLLPIPNTTAEIQLIKRRFNDCNIGIVCLEDMDATVERTLEEMKTHGWLHFACHAVQNLKDPLRSAFYLHDGQLQLSQIIQKSFPIADFAFLSACQTGTGDERLSEEAVHLAAGMLTAGYRGVVATMWSISDDYGPSVADEFYAKLLNSTGDVESNRAAYALRHATDVIRKRLGNSEHSLRVWVPYIHIGL</sequence>
<keyword evidence="3" id="KW-1185">Reference proteome</keyword>
<dbReference type="SUPFAM" id="SSF48452">
    <property type="entry name" value="TPR-like"/>
    <property type="match status" value="1"/>
</dbReference>
<dbReference type="STRING" id="68775.A0A5C3M9K1"/>
<protein>
    <submittedName>
        <fullName evidence="2">CHAT domain-containing protein</fullName>
    </submittedName>
</protein>
<dbReference type="Gene3D" id="1.25.40.10">
    <property type="entry name" value="Tetratricopeptide repeat domain"/>
    <property type="match status" value="3"/>
</dbReference>
<dbReference type="Proteomes" id="UP000308652">
    <property type="component" value="Unassembled WGS sequence"/>
</dbReference>
<dbReference type="EMBL" id="ML213606">
    <property type="protein sequence ID" value="TFK37831.1"/>
    <property type="molecule type" value="Genomic_DNA"/>
</dbReference>
<organism evidence="2 3">
    <name type="scientific">Crucibulum laeve</name>
    <dbReference type="NCBI Taxonomy" id="68775"/>
    <lineage>
        <taxon>Eukaryota</taxon>
        <taxon>Fungi</taxon>
        <taxon>Dikarya</taxon>
        <taxon>Basidiomycota</taxon>
        <taxon>Agaricomycotina</taxon>
        <taxon>Agaricomycetes</taxon>
        <taxon>Agaricomycetidae</taxon>
        <taxon>Agaricales</taxon>
        <taxon>Agaricineae</taxon>
        <taxon>Nidulariaceae</taxon>
        <taxon>Crucibulum</taxon>
    </lineage>
</organism>
<dbReference type="Pfam" id="PF12770">
    <property type="entry name" value="CHAT"/>
    <property type="match status" value="1"/>
</dbReference>
<name>A0A5C3M9K1_9AGAR</name>
<dbReference type="InterPro" id="IPR011990">
    <property type="entry name" value="TPR-like_helical_dom_sf"/>
</dbReference>
<dbReference type="AlphaFoldDB" id="A0A5C3M9K1"/>
<evidence type="ECO:0000313" key="2">
    <source>
        <dbReference type="EMBL" id="TFK37831.1"/>
    </source>
</evidence>
<evidence type="ECO:0000259" key="1">
    <source>
        <dbReference type="Pfam" id="PF12770"/>
    </source>
</evidence>
<feature type="domain" description="CHAT" evidence="1">
    <location>
        <begin position="913"/>
        <end position="1199"/>
    </location>
</feature>
<dbReference type="PANTHER" id="PTHR19959:SF119">
    <property type="entry name" value="FUNGAL LIPASE-LIKE DOMAIN-CONTAINING PROTEIN"/>
    <property type="match status" value="1"/>
</dbReference>
<gene>
    <name evidence="2" type="ORF">BDQ12DRAFT_723900</name>
</gene>
<dbReference type="InterPro" id="IPR024983">
    <property type="entry name" value="CHAT_dom"/>
</dbReference>
<proteinExistence type="predicted"/>
<evidence type="ECO:0000313" key="3">
    <source>
        <dbReference type="Proteomes" id="UP000308652"/>
    </source>
</evidence>
<reference evidence="2 3" key="1">
    <citation type="journal article" date="2019" name="Nat. Ecol. Evol.">
        <title>Megaphylogeny resolves global patterns of mushroom evolution.</title>
        <authorList>
            <person name="Varga T."/>
            <person name="Krizsan K."/>
            <person name="Foldi C."/>
            <person name="Dima B."/>
            <person name="Sanchez-Garcia M."/>
            <person name="Sanchez-Ramirez S."/>
            <person name="Szollosi G.J."/>
            <person name="Szarkandi J.G."/>
            <person name="Papp V."/>
            <person name="Albert L."/>
            <person name="Andreopoulos W."/>
            <person name="Angelini C."/>
            <person name="Antonin V."/>
            <person name="Barry K.W."/>
            <person name="Bougher N.L."/>
            <person name="Buchanan P."/>
            <person name="Buyck B."/>
            <person name="Bense V."/>
            <person name="Catcheside P."/>
            <person name="Chovatia M."/>
            <person name="Cooper J."/>
            <person name="Damon W."/>
            <person name="Desjardin D."/>
            <person name="Finy P."/>
            <person name="Geml J."/>
            <person name="Haridas S."/>
            <person name="Hughes K."/>
            <person name="Justo A."/>
            <person name="Karasinski D."/>
            <person name="Kautmanova I."/>
            <person name="Kiss B."/>
            <person name="Kocsube S."/>
            <person name="Kotiranta H."/>
            <person name="LaButti K.M."/>
            <person name="Lechner B.E."/>
            <person name="Liimatainen K."/>
            <person name="Lipzen A."/>
            <person name="Lukacs Z."/>
            <person name="Mihaltcheva S."/>
            <person name="Morgado L.N."/>
            <person name="Niskanen T."/>
            <person name="Noordeloos M.E."/>
            <person name="Ohm R.A."/>
            <person name="Ortiz-Santana B."/>
            <person name="Ovrebo C."/>
            <person name="Racz N."/>
            <person name="Riley R."/>
            <person name="Savchenko A."/>
            <person name="Shiryaev A."/>
            <person name="Soop K."/>
            <person name="Spirin V."/>
            <person name="Szebenyi C."/>
            <person name="Tomsovsky M."/>
            <person name="Tulloss R.E."/>
            <person name="Uehling J."/>
            <person name="Grigoriev I.V."/>
            <person name="Vagvolgyi C."/>
            <person name="Papp T."/>
            <person name="Martin F.M."/>
            <person name="Miettinen O."/>
            <person name="Hibbett D.S."/>
            <person name="Nagy L.G."/>
        </authorList>
    </citation>
    <scope>NUCLEOTIDE SEQUENCE [LARGE SCALE GENOMIC DNA]</scope>
    <source>
        <strain evidence="2 3">CBS 166.37</strain>
    </source>
</reference>
<dbReference type="OrthoDB" id="9991317at2759"/>
<accession>A0A5C3M9K1</accession>
<dbReference type="PANTHER" id="PTHR19959">
    <property type="entry name" value="KINESIN LIGHT CHAIN"/>
    <property type="match status" value="1"/>
</dbReference>